<dbReference type="RefSeq" id="WP_013423847.1">
    <property type="nucleotide sequence ID" value="NC_014666.1"/>
</dbReference>
<dbReference type="AlphaFoldDB" id="E3J6F3"/>
<dbReference type="InParanoid" id="E3J6F3"/>
<evidence type="ECO:0000313" key="4">
    <source>
        <dbReference type="Proteomes" id="UP000002484"/>
    </source>
</evidence>
<evidence type="ECO:0000313" key="3">
    <source>
        <dbReference type="EMBL" id="ADP80729.1"/>
    </source>
</evidence>
<dbReference type="Pfam" id="PF05729">
    <property type="entry name" value="NACHT"/>
    <property type="match status" value="1"/>
</dbReference>
<dbReference type="HOGENOM" id="CLU_255435_0_0_11"/>
<keyword evidence="4" id="KW-1185">Reference proteome</keyword>
<dbReference type="STRING" id="298654.FraEuI1c_2698"/>
<dbReference type="PANTHER" id="PTHR12697:SF5">
    <property type="entry name" value="DEOXYHYPUSINE HYDROXYLASE"/>
    <property type="match status" value="1"/>
</dbReference>
<dbReference type="InterPro" id="IPR004155">
    <property type="entry name" value="PBS_lyase_HEAT"/>
</dbReference>
<feature type="region of interest" description="Disordered" evidence="1">
    <location>
        <begin position="1210"/>
        <end position="1233"/>
    </location>
</feature>
<dbReference type="Gene3D" id="3.40.50.300">
    <property type="entry name" value="P-loop containing nucleotide triphosphate hydrolases"/>
    <property type="match status" value="1"/>
</dbReference>
<dbReference type="Gene3D" id="1.25.10.10">
    <property type="entry name" value="Leucine-rich Repeat Variant"/>
    <property type="match status" value="3"/>
</dbReference>
<dbReference type="GO" id="GO:0016491">
    <property type="term" value="F:oxidoreductase activity"/>
    <property type="evidence" value="ECO:0007669"/>
    <property type="project" value="TreeGrafter"/>
</dbReference>
<dbReference type="SUPFAM" id="SSF48371">
    <property type="entry name" value="ARM repeat"/>
    <property type="match status" value="3"/>
</dbReference>
<dbReference type="InterPro" id="IPR016024">
    <property type="entry name" value="ARM-type_fold"/>
</dbReference>
<proteinExistence type="predicted"/>
<dbReference type="PROSITE" id="PS50837">
    <property type="entry name" value="NACHT"/>
    <property type="match status" value="1"/>
</dbReference>
<dbReference type="Proteomes" id="UP000002484">
    <property type="component" value="Chromosome"/>
</dbReference>
<dbReference type="KEGG" id="fri:FraEuI1c_2698"/>
<feature type="compositionally biased region" description="Basic and acidic residues" evidence="1">
    <location>
        <begin position="1210"/>
        <end position="1228"/>
    </location>
</feature>
<name>E3J6F3_PSEI1</name>
<accession>E3J6F3</accession>
<dbReference type="OrthoDB" id="135105at2"/>
<feature type="domain" description="NACHT" evidence="2">
    <location>
        <begin position="253"/>
        <end position="384"/>
    </location>
</feature>
<dbReference type="eggNOG" id="COG1413">
    <property type="taxonomic scope" value="Bacteria"/>
</dbReference>
<evidence type="ECO:0000259" key="2">
    <source>
        <dbReference type="PROSITE" id="PS50837"/>
    </source>
</evidence>
<reference evidence="3 4" key="1">
    <citation type="submission" date="2010-10" db="EMBL/GenBank/DDBJ databases">
        <title>Complete sequence of Frankia sp. EuI1c.</title>
        <authorList>
            <consortium name="US DOE Joint Genome Institute"/>
            <person name="Lucas S."/>
            <person name="Copeland A."/>
            <person name="Lapidus A."/>
            <person name="Cheng J.-F."/>
            <person name="Bruce D."/>
            <person name="Goodwin L."/>
            <person name="Pitluck S."/>
            <person name="Chertkov O."/>
            <person name="Detter J.C."/>
            <person name="Han C."/>
            <person name="Tapia R."/>
            <person name="Land M."/>
            <person name="Hauser L."/>
            <person name="Jeffries C."/>
            <person name="Kyrpides N."/>
            <person name="Ivanova N."/>
            <person name="Mikhailova N."/>
            <person name="Beauchemin N."/>
            <person name="Sen A."/>
            <person name="Sur S.A."/>
            <person name="Gtari M."/>
            <person name="Wall L."/>
            <person name="Tisa L."/>
            <person name="Woyke T."/>
        </authorList>
    </citation>
    <scope>NUCLEOTIDE SEQUENCE [LARGE SCALE GENOMIC DNA]</scope>
    <source>
        <strain evidence="4">DSM 45817 / CECT 9037 / EuI1c</strain>
    </source>
</reference>
<dbReference type="InterPro" id="IPR007111">
    <property type="entry name" value="NACHT_NTPase"/>
</dbReference>
<dbReference type="SMART" id="SM00567">
    <property type="entry name" value="EZ_HEAT"/>
    <property type="match status" value="5"/>
</dbReference>
<dbReference type="eggNOG" id="COG5635">
    <property type="taxonomic scope" value="Bacteria"/>
</dbReference>
<evidence type="ECO:0000256" key="1">
    <source>
        <dbReference type="SAM" id="MobiDB-lite"/>
    </source>
</evidence>
<protein>
    <submittedName>
        <fullName evidence="3">Putative signal transduction protein with Nacht domain</fullName>
    </submittedName>
</protein>
<sequence length="1256" mass="137601">MTWTVVLATAPGEGALAEAVAGPLRGAGYAVWHEGEVLVGESLVEEAARALTAGGPVVLCGTVRAVGTRFARRLVRAAQARSDRVRVFPLLMDSEADVESLTFAERVADYWRDPAAAMDELLAALARHYPQETPQEARQDGDADLSAATRAAYLRALERRYRRLELDALTPEEQDEHLPILLRNVFVPQNVRAAPPPLELSKELVRRLAEAGDIPSPELPHGFDAARLARAWSAYRALPAEPVLDVVRAPEFRRLVLLGDPGSGKSTLIRFLVLALSRAPSGDTPALAGWEGWLPLVVDLRDYADQREECPSFLDYWDRLAAADEGLGLRRAGLEAFLRDDGRALVLFDGLDELFDPRSREAVARQIAGFAARHPNSRVIVTSRIVGYRRSILEGDGFAHFTLQDLDPAQIQAFAGRWFDTAVGDRPDEARLRLDRLNRAIGDSASIRELAGNPLLLTVLVIIARRRELPRERRKVYEHAANVLVEQWDPGRHLPPAALPVDYITADDRREMLRRVARRLQTGRRGLAGNHIRGADLVDELATYLVTRYQIDTPRAHQCAALMVDQFRSRNFVLSRFGTDVYGFVHRAFLEYFCADDIVQRFEKTRELDEVQLRTEVFGRHWDDDAWREVLLLVIGTVDVRVAGPIVSYLAGDVNRAWQLRSSQLPAHLLFAVDCLAELANPAAAVGAGADVLKAIIQLARMTPVGLGRGSSLYPFPNGLVVAPSEGGLGPAWPGREAYRSWFLSSGRYVSRRLVAEFVTRTAAILLSDDPRIHSLIRARASKHPLARLRVAAVEAMAAGWPDRPDTAAFVRRRAVDDQDDEVRRAALAAVAGWPDDPATGPFLRERAVQDEDKRVRAAAVAALGAAPGDPATLEFLRDRAVHDGAGSVREAAVRAAADGTWAAGGDGLAWLCALSRSDGEPDVRRAALEGIGRHGRGVEDARVALCHSAVQDEDDGVRQTAVRALAEGFPDHPDTLPLLYERAVEDSDTFVRGGAVHALATHGRDSPRARAFLLDRLGADPDGFVRVMAVWAIARGWPDHPDTRPCLVTLVRQDVDPFVRSETVKTVARSWTGDPATLALVRDRAVHDDDPAARADSLGVLAARWPGVSGLAALLLDRAARDEAADVREAAIRAVTDGWYDDPATLALLRDRAVRDPHWQVRRTALEAIVTGWLDDAGTLELVRDRAARDDGPEVRVRALQAIATDWHTHPETPPLLRDRAARDPDGQVRAAAAEAIAAGWPDDGEAHGLHTPEP</sequence>
<dbReference type="SUPFAM" id="SSF52540">
    <property type="entry name" value="P-loop containing nucleoside triphosphate hydrolases"/>
    <property type="match status" value="1"/>
</dbReference>
<dbReference type="InterPro" id="IPR011989">
    <property type="entry name" value="ARM-like"/>
</dbReference>
<dbReference type="InterPro" id="IPR027417">
    <property type="entry name" value="P-loop_NTPase"/>
</dbReference>
<dbReference type="PANTHER" id="PTHR12697">
    <property type="entry name" value="PBS LYASE HEAT-LIKE PROTEIN"/>
    <property type="match status" value="1"/>
</dbReference>
<dbReference type="Pfam" id="PF13646">
    <property type="entry name" value="HEAT_2"/>
    <property type="match status" value="4"/>
</dbReference>
<dbReference type="EMBL" id="CP002299">
    <property type="protein sequence ID" value="ADP80729.1"/>
    <property type="molecule type" value="Genomic_DNA"/>
</dbReference>
<organism evidence="3 4">
    <name type="scientific">Pseudofrankia inefficax (strain DSM 45817 / CECT 9037 / DDB 130130 / EuI1c)</name>
    <name type="common">Frankia inefficax</name>
    <dbReference type="NCBI Taxonomy" id="298654"/>
    <lineage>
        <taxon>Bacteria</taxon>
        <taxon>Bacillati</taxon>
        <taxon>Actinomycetota</taxon>
        <taxon>Actinomycetes</taxon>
        <taxon>Frankiales</taxon>
        <taxon>Frankiaceae</taxon>
        <taxon>Pseudofrankia</taxon>
    </lineage>
</organism>
<gene>
    <name evidence="3" type="ordered locus">FraEuI1c_2698</name>
</gene>